<dbReference type="EMBL" id="JAGDFL010000106">
    <property type="protein sequence ID" value="KAG7397626.1"/>
    <property type="molecule type" value="Genomic_DNA"/>
</dbReference>
<feature type="region of interest" description="Disordered" evidence="5">
    <location>
        <begin position="1"/>
        <end position="76"/>
    </location>
</feature>
<keyword evidence="2 4" id="KW-0853">WD repeat</keyword>
<evidence type="ECO:0000313" key="6">
    <source>
        <dbReference type="EMBL" id="KAG7397626.1"/>
    </source>
</evidence>
<feature type="repeat" description="WD" evidence="4">
    <location>
        <begin position="429"/>
        <end position="471"/>
    </location>
</feature>
<reference evidence="6" key="1">
    <citation type="submission" date="2021-02" db="EMBL/GenBank/DDBJ databases">
        <authorList>
            <person name="Palmer J.M."/>
        </authorList>
    </citation>
    <scope>NUCLEOTIDE SEQUENCE</scope>
    <source>
        <strain evidence="6">SCRP23</strain>
    </source>
</reference>
<evidence type="ECO:0000256" key="3">
    <source>
        <dbReference type="ARBA" id="ARBA00022737"/>
    </source>
</evidence>
<dbReference type="GO" id="GO:0045504">
    <property type="term" value="F:dynein heavy chain binding"/>
    <property type="evidence" value="ECO:0007669"/>
    <property type="project" value="TreeGrafter"/>
</dbReference>
<organism evidence="6 7">
    <name type="scientific">Phytophthora boehmeriae</name>
    <dbReference type="NCBI Taxonomy" id="109152"/>
    <lineage>
        <taxon>Eukaryota</taxon>
        <taxon>Sar</taxon>
        <taxon>Stramenopiles</taxon>
        <taxon>Oomycota</taxon>
        <taxon>Peronosporomycetes</taxon>
        <taxon>Peronosporales</taxon>
        <taxon>Peronosporaceae</taxon>
        <taxon>Phytophthora</taxon>
    </lineage>
</organism>
<feature type="compositionally biased region" description="Low complexity" evidence="5">
    <location>
        <begin position="525"/>
        <end position="549"/>
    </location>
</feature>
<keyword evidence="1" id="KW-0963">Cytoplasm</keyword>
<proteinExistence type="predicted"/>
<dbReference type="AlphaFoldDB" id="A0A8T1WW11"/>
<protein>
    <submittedName>
        <fullName evidence="6">WD repeat-containing protein 34</fullName>
    </submittedName>
</protein>
<dbReference type="OrthoDB" id="445052at2759"/>
<dbReference type="PROSITE" id="PS50082">
    <property type="entry name" value="WD_REPEATS_2"/>
    <property type="match status" value="1"/>
</dbReference>
<dbReference type="GO" id="GO:0005868">
    <property type="term" value="C:cytoplasmic dynein complex"/>
    <property type="evidence" value="ECO:0007669"/>
    <property type="project" value="TreeGrafter"/>
</dbReference>
<dbReference type="InterPro" id="IPR001680">
    <property type="entry name" value="WD40_rpt"/>
</dbReference>
<keyword evidence="7" id="KW-1185">Reference proteome</keyword>
<comment type="caution">
    <text evidence="6">The sequence shown here is derived from an EMBL/GenBank/DDBJ whole genome shotgun (WGS) entry which is preliminary data.</text>
</comment>
<evidence type="ECO:0000256" key="1">
    <source>
        <dbReference type="ARBA" id="ARBA00022490"/>
    </source>
</evidence>
<evidence type="ECO:0000256" key="4">
    <source>
        <dbReference type="PROSITE-ProRule" id="PRU00221"/>
    </source>
</evidence>
<accession>A0A8T1WW11</accession>
<name>A0A8T1WW11_9STRA</name>
<evidence type="ECO:0000313" key="7">
    <source>
        <dbReference type="Proteomes" id="UP000693981"/>
    </source>
</evidence>
<dbReference type="Proteomes" id="UP000693981">
    <property type="component" value="Unassembled WGS sequence"/>
</dbReference>
<keyword evidence="3" id="KW-0677">Repeat</keyword>
<gene>
    <name evidence="6" type="primary">WDR34</name>
    <name evidence="6" type="ORF">PHYBOEH_000447</name>
</gene>
<dbReference type="PANTHER" id="PTHR12442:SF26">
    <property type="entry name" value="CYTOPLASMIC DYNEIN 2 INTERMEDIATE CHAIN 2"/>
    <property type="match status" value="1"/>
</dbReference>
<dbReference type="PANTHER" id="PTHR12442">
    <property type="entry name" value="DYNEIN INTERMEDIATE CHAIN"/>
    <property type="match status" value="1"/>
</dbReference>
<evidence type="ECO:0000256" key="2">
    <source>
        <dbReference type="ARBA" id="ARBA00022574"/>
    </source>
</evidence>
<dbReference type="Pfam" id="PF00400">
    <property type="entry name" value="WD40"/>
    <property type="match status" value="2"/>
</dbReference>
<dbReference type="GO" id="GO:0045503">
    <property type="term" value="F:dynein light chain binding"/>
    <property type="evidence" value="ECO:0007669"/>
    <property type="project" value="TreeGrafter"/>
</dbReference>
<feature type="region of interest" description="Disordered" evidence="5">
    <location>
        <begin position="524"/>
        <end position="549"/>
    </location>
</feature>
<dbReference type="GO" id="GO:0042073">
    <property type="term" value="P:intraciliary transport"/>
    <property type="evidence" value="ECO:0007669"/>
    <property type="project" value="TreeGrafter"/>
</dbReference>
<sequence>MFQDVALGSARFKPKSTKQTAEVCAQTLPIETTEDEAQTEDATTSSATQTGPAQQPAAKPKASKDAAADAQDEDQQRGLHCLQRVGGLVLREMAKNGQTSSCFGGLEKYLEESEEKDISKLFRLQFDYDAYFQPQQGSTTANGTGAAASLRLSCTGVSWNATGSVIAAAYGRFDHSGWCNYRSALCLWSVFQSDLNPQKPSLVLETSSGLMCVAFHPQNPAIVAAGSFNGEVFVWDTEPSDYRFLSSGIGDYFHREPVTKVAWVYDIQSADYNIASVSGDGKILFWRVKDKLAFPVEGYVMHLPQGSGGKNSISDETRAPVIGGKALAFSSIDKASRAFVVGSEGGVVARCFAKGSGNVRSSDFKGEKKWTATAARLVSKLPASKIPAARRQIEARATAKRSKEITLATVYEAKLDPAGIFPNAMDFVFEPHTAPVYDASFSPFRKSLFLTASADGTARVYSTLQREPLLSLEVAPSAAYLYAAEWSRTRPMAFAAASEDGNVYVYDLKVDRVGPALVLSGKDPATGSDSAGSTNASTTSASSSSTGKTANNIASLASKTTAPMFALDFNPRQRNFLAAGDANGVVHIWKLSWQLANFQSGENEMLEALELSG</sequence>
<dbReference type="InterPro" id="IPR050687">
    <property type="entry name" value="Dynein_IC"/>
</dbReference>
<dbReference type="SMART" id="SM00320">
    <property type="entry name" value="WD40"/>
    <property type="match status" value="5"/>
</dbReference>
<evidence type="ECO:0000256" key="5">
    <source>
        <dbReference type="SAM" id="MobiDB-lite"/>
    </source>
</evidence>
<dbReference type="GO" id="GO:0097014">
    <property type="term" value="C:ciliary plasm"/>
    <property type="evidence" value="ECO:0007669"/>
    <property type="project" value="TreeGrafter"/>
</dbReference>